<evidence type="ECO:0000313" key="2">
    <source>
        <dbReference type="EMBL" id="EGR28650.1"/>
    </source>
</evidence>
<keyword evidence="3" id="KW-1185">Reference proteome</keyword>
<sequence>MKMKFLFKKFFKKSKLVKIQILKEKNPVFLKEFQNKNLLIKISYFQIQKVLNFYKKMKIRFLSQKSNKKIFWVNKGIMFSILFLIMYIQQTQRSFNYKLLISKNSKCKIKSYQRLFQNKKSLVMQKKKNLMIFLVKFQMEIQLIVFYFIPRKKNWIFFQIQYIFFIKKKKNSNMFFQQYRFRQVNNKCYVKISFFN</sequence>
<accession>G0R1K1</accession>
<evidence type="ECO:0008006" key="4">
    <source>
        <dbReference type="Google" id="ProtNLM"/>
    </source>
</evidence>
<dbReference type="GeneID" id="14904739"/>
<proteinExistence type="predicted"/>
<organism evidence="2 3">
    <name type="scientific">Ichthyophthirius multifiliis</name>
    <name type="common">White spot disease agent</name>
    <name type="synonym">Ich</name>
    <dbReference type="NCBI Taxonomy" id="5932"/>
    <lineage>
        <taxon>Eukaryota</taxon>
        <taxon>Sar</taxon>
        <taxon>Alveolata</taxon>
        <taxon>Ciliophora</taxon>
        <taxon>Intramacronucleata</taxon>
        <taxon>Oligohymenophorea</taxon>
        <taxon>Hymenostomatida</taxon>
        <taxon>Ophryoglenina</taxon>
        <taxon>Ichthyophthirius</taxon>
    </lineage>
</organism>
<feature type="transmembrane region" description="Helical" evidence="1">
    <location>
        <begin position="70"/>
        <end position="88"/>
    </location>
</feature>
<name>G0R1K1_ICHMU</name>
<dbReference type="AlphaFoldDB" id="G0R1K1"/>
<gene>
    <name evidence="2" type="ORF">IMG5_171040</name>
</gene>
<keyword evidence="1" id="KW-1133">Transmembrane helix</keyword>
<dbReference type="InParanoid" id="G0R1K1"/>
<evidence type="ECO:0000256" key="1">
    <source>
        <dbReference type="SAM" id="Phobius"/>
    </source>
</evidence>
<feature type="transmembrane region" description="Helical" evidence="1">
    <location>
        <begin position="130"/>
        <end position="149"/>
    </location>
</feature>
<evidence type="ECO:0000313" key="3">
    <source>
        <dbReference type="Proteomes" id="UP000008983"/>
    </source>
</evidence>
<dbReference type="EMBL" id="GL984221">
    <property type="protein sequence ID" value="EGR28650.1"/>
    <property type="molecule type" value="Genomic_DNA"/>
</dbReference>
<dbReference type="RefSeq" id="XP_004029886.1">
    <property type="nucleotide sequence ID" value="XM_004029838.1"/>
</dbReference>
<protein>
    <recommendedName>
        <fullName evidence="4">Transmembrane protein</fullName>
    </recommendedName>
</protein>
<dbReference type="Proteomes" id="UP000008983">
    <property type="component" value="Unassembled WGS sequence"/>
</dbReference>
<keyword evidence="1" id="KW-0472">Membrane</keyword>
<keyword evidence="1" id="KW-0812">Transmembrane</keyword>
<reference evidence="2 3" key="1">
    <citation type="submission" date="2011-07" db="EMBL/GenBank/DDBJ databases">
        <authorList>
            <person name="Coyne R."/>
            <person name="Brami D."/>
            <person name="Johnson J."/>
            <person name="Hostetler J."/>
            <person name="Hannick L."/>
            <person name="Clark T."/>
            <person name="Cassidy-Hanley D."/>
            <person name="Inman J."/>
        </authorList>
    </citation>
    <scope>NUCLEOTIDE SEQUENCE [LARGE SCALE GENOMIC DNA]</scope>
    <source>
        <strain evidence="2 3">G5</strain>
    </source>
</reference>